<evidence type="ECO:0000256" key="3">
    <source>
        <dbReference type="ARBA" id="ARBA00022833"/>
    </source>
</evidence>
<dbReference type="InterPro" id="IPR019786">
    <property type="entry name" value="Zinc_finger_PHD-type_CS"/>
</dbReference>
<protein>
    <recommendedName>
        <fullName evidence="7">PHD-type domain-containing protein</fullName>
    </recommendedName>
</protein>
<keyword evidence="1" id="KW-0479">Metal-binding</keyword>
<dbReference type="Proteomes" id="UP000069940">
    <property type="component" value="Unassembled WGS sequence"/>
</dbReference>
<evidence type="ECO:0000313" key="6">
    <source>
        <dbReference type="Proteomes" id="UP000069940"/>
    </source>
</evidence>
<evidence type="ECO:0008006" key="7">
    <source>
        <dbReference type="Google" id="ProtNLM"/>
    </source>
</evidence>
<dbReference type="GeneID" id="134291686"/>
<dbReference type="PROSITE" id="PS01359">
    <property type="entry name" value="ZF_PHD_1"/>
    <property type="match status" value="1"/>
</dbReference>
<keyword evidence="3" id="KW-0862">Zinc</keyword>
<name>A0ABM1XVJ3_AEDAL</name>
<reference evidence="6" key="1">
    <citation type="journal article" date="2015" name="Proc. Natl. Acad. Sci. U.S.A.">
        <title>Genome sequence of the Asian Tiger mosquito, Aedes albopictus, reveals insights into its biology, genetics, and evolution.</title>
        <authorList>
            <person name="Chen X.G."/>
            <person name="Jiang X."/>
            <person name="Gu J."/>
            <person name="Xu M."/>
            <person name="Wu Y."/>
            <person name="Deng Y."/>
            <person name="Zhang C."/>
            <person name="Bonizzoni M."/>
            <person name="Dermauw W."/>
            <person name="Vontas J."/>
            <person name="Armbruster P."/>
            <person name="Huang X."/>
            <person name="Yang Y."/>
            <person name="Zhang H."/>
            <person name="He W."/>
            <person name="Peng H."/>
            <person name="Liu Y."/>
            <person name="Wu K."/>
            <person name="Chen J."/>
            <person name="Lirakis M."/>
            <person name="Topalis P."/>
            <person name="Van Leeuwen T."/>
            <person name="Hall A.B."/>
            <person name="Jiang X."/>
            <person name="Thorpe C."/>
            <person name="Mueller R.L."/>
            <person name="Sun C."/>
            <person name="Waterhouse R.M."/>
            <person name="Yan G."/>
            <person name="Tu Z.J."/>
            <person name="Fang X."/>
            <person name="James A.A."/>
        </authorList>
    </citation>
    <scope>NUCLEOTIDE SEQUENCE [LARGE SCALE GENOMIC DNA]</scope>
    <source>
        <strain evidence="6">Foshan</strain>
    </source>
</reference>
<evidence type="ECO:0000256" key="2">
    <source>
        <dbReference type="ARBA" id="ARBA00022771"/>
    </source>
</evidence>
<feature type="compositionally biased region" description="Polar residues" evidence="4">
    <location>
        <begin position="119"/>
        <end position="134"/>
    </location>
</feature>
<organism evidence="5 6">
    <name type="scientific">Aedes albopictus</name>
    <name type="common">Asian tiger mosquito</name>
    <name type="synonym">Stegomyia albopicta</name>
    <dbReference type="NCBI Taxonomy" id="7160"/>
    <lineage>
        <taxon>Eukaryota</taxon>
        <taxon>Metazoa</taxon>
        <taxon>Ecdysozoa</taxon>
        <taxon>Arthropoda</taxon>
        <taxon>Hexapoda</taxon>
        <taxon>Insecta</taxon>
        <taxon>Pterygota</taxon>
        <taxon>Neoptera</taxon>
        <taxon>Endopterygota</taxon>
        <taxon>Diptera</taxon>
        <taxon>Nematocera</taxon>
        <taxon>Culicoidea</taxon>
        <taxon>Culicidae</taxon>
        <taxon>Culicinae</taxon>
        <taxon>Aedini</taxon>
        <taxon>Aedes</taxon>
        <taxon>Stegomyia</taxon>
    </lineage>
</organism>
<dbReference type="InterPro" id="IPR011011">
    <property type="entry name" value="Znf_FYVE_PHD"/>
</dbReference>
<dbReference type="RefSeq" id="XP_062715746.1">
    <property type="nucleotide sequence ID" value="XM_062859762.1"/>
</dbReference>
<reference evidence="5" key="2">
    <citation type="submission" date="2025-05" db="UniProtKB">
        <authorList>
            <consortium name="EnsemblMetazoa"/>
        </authorList>
    </citation>
    <scope>IDENTIFICATION</scope>
    <source>
        <strain evidence="5">Foshan</strain>
    </source>
</reference>
<keyword evidence="6" id="KW-1185">Reference proteome</keyword>
<dbReference type="Gene3D" id="3.30.40.10">
    <property type="entry name" value="Zinc/RING finger domain, C3HC4 (zinc finger)"/>
    <property type="match status" value="1"/>
</dbReference>
<sequence length="247" mass="28280">MECKKCLLPVITKDQPYIYCNGLCAAVHHANCVGLNKAELAAVSPPNKNSCWLCDDCLDEFVQWRKERTEKTNHPIAETIPEPQCVQLQRDVDELKTKVESILSGIVSHSNHRSDTWIRHSTPNSSRQEESGSSVITSAFNSTNRIPDSGSENENFDLLLSNIHGSVSEEDVQHMVSRCLGTRDDECINVRKLVPRWVDCSTLDYISFKIVLHRKWKSTAMMPSIWPKNIKFREFKKIRCPWRPDIL</sequence>
<evidence type="ECO:0000256" key="1">
    <source>
        <dbReference type="ARBA" id="ARBA00022723"/>
    </source>
</evidence>
<dbReference type="SUPFAM" id="SSF57903">
    <property type="entry name" value="FYVE/PHD zinc finger"/>
    <property type="match status" value="1"/>
</dbReference>
<dbReference type="EnsemblMetazoa" id="AALFPA23_003284.R3546">
    <property type="protein sequence ID" value="AALFPA23_003284.P3546"/>
    <property type="gene ID" value="AALFPA23_003284"/>
</dbReference>
<keyword evidence="2" id="KW-0863">Zinc-finger</keyword>
<dbReference type="InterPro" id="IPR013083">
    <property type="entry name" value="Znf_RING/FYVE/PHD"/>
</dbReference>
<evidence type="ECO:0000313" key="5">
    <source>
        <dbReference type="EnsemblMetazoa" id="AALFPA23_003284.P3546"/>
    </source>
</evidence>
<accession>A0ABM1XVJ3</accession>
<feature type="region of interest" description="Disordered" evidence="4">
    <location>
        <begin position="114"/>
        <end position="134"/>
    </location>
</feature>
<evidence type="ECO:0000256" key="4">
    <source>
        <dbReference type="SAM" id="MobiDB-lite"/>
    </source>
</evidence>
<proteinExistence type="predicted"/>